<dbReference type="EMBL" id="QKYT01000606">
    <property type="protein sequence ID" value="RIA83031.1"/>
    <property type="molecule type" value="Genomic_DNA"/>
</dbReference>
<comment type="caution">
    <text evidence="2">The sequence shown here is derived from an EMBL/GenBank/DDBJ whole genome shotgun (WGS) entry which is preliminary data.</text>
</comment>
<feature type="compositionally biased region" description="Basic and acidic residues" evidence="1">
    <location>
        <begin position="43"/>
        <end position="52"/>
    </location>
</feature>
<gene>
    <name evidence="2" type="ORF">C1645_834427</name>
</gene>
<feature type="region of interest" description="Disordered" evidence="1">
    <location>
        <begin position="43"/>
        <end position="65"/>
    </location>
</feature>
<feature type="compositionally biased region" description="Gly residues" evidence="1">
    <location>
        <begin position="55"/>
        <end position="65"/>
    </location>
</feature>
<evidence type="ECO:0000256" key="1">
    <source>
        <dbReference type="SAM" id="MobiDB-lite"/>
    </source>
</evidence>
<evidence type="ECO:0000313" key="2">
    <source>
        <dbReference type="EMBL" id="RIA83031.1"/>
    </source>
</evidence>
<dbReference type="Proteomes" id="UP000265703">
    <property type="component" value="Unassembled WGS sequence"/>
</dbReference>
<dbReference type="AlphaFoldDB" id="A0A397SJP8"/>
<evidence type="ECO:0000313" key="3">
    <source>
        <dbReference type="Proteomes" id="UP000265703"/>
    </source>
</evidence>
<protein>
    <submittedName>
        <fullName evidence="2">Uncharacterized protein</fullName>
    </submittedName>
</protein>
<keyword evidence="3" id="KW-1185">Reference proteome</keyword>
<reference evidence="2 3" key="1">
    <citation type="submission" date="2018-06" db="EMBL/GenBank/DDBJ databases">
        <title>Comparative genomics reveals the genomic features of Rhizophagus irregularis, R. cerebriforme, R. diaphanum and Gigaspora rosea, and their symbiotic lifestyle signature.</title>
        <authorList>
            <person name="Morin E."/>
            <person name="San Clemente H."/>
            <person name="Chen E.C.H."/>
            <person name="De La Providencia I."/>
            <person name="Hainaut M."/>
            <person name="Kuo A."/>
            <person name="Kohler A."/>
            <person name="Murat C."/>
            <person name="Tang N."/>
            <person name="Roy S."/>
            <person name="Loubradou J."/>
            <person name="Henrissat B."/>
            <person name="Grigoriev I.V."/>
            <person name="Corradi N."/>
            <person name="Roux C."/>
            <person name="Martin F.M."/>
        </authorList>
    </citation>
    <scope>NUCLEOTIDE SEQUENCE [LARGE SCALE GENOMIC DNA]</scope>
    <source>
        <strain evidence="2 3">DAOM 227022</strain>
    </source>
</reference>
<organism evidence="2 3">
    <name type="scientific">Glomus cerebriforme</name>
    <dbReference type="NCBI Taxonomy" id="658196"/>
    <lineage>
        <taxon>Eukaryota</taxon>
        <taxon>Fungi</taxon>
        <taxon>Fungi incertae sedis</taxon>
        <taxon>Mucoromycota</taxon>
        <taxon>Glomeromycotina</taxon>
        <taxon>Glomeromycetes</taxon>
        <taxon>Glomerales</taxon>
        <taxon>Glomeraceae</taxon>
        <taxon>Glomus</taxon>
    </lineage>
</organism>
<accession>A0A397SJP8</accession>
<sequence>MITKRENSDTFPENMDNRFRIIKERDNSNLPENVDNRFRIIEERNHDDHRNAEGNSGGTGFLASR</sequence>
<proteinExistence type="predicted"/>
<name>A0A397SJP8_9GLOM</name>